<protein>
    <submittedName>
        <fullName evidence="1">Uncharacterized protein</fullName>
    </submittedName>
</protein>
<dbReference type="AlphaFoldDB" id="A0A6A5ZGH8"/>
<evidence type="ECO:0000313" key="1">
    <source>
        <dbReference type="EMBL" id="KAF2117857.1"/>
    </source>
</evidence>
<dbReference type="OrthoDB" id="4232400at2759"/>
<evidence type="ECO:0000313" key="2">
    <source>
        <dbReference type="Proteomes" id="UP000799770"/>
    </source>
</evidence>
<dbReference type="Proteomes" id="UP000799770">
    <property type="component" value="Unassembled WGS sequence"/>
</dbReference>
<proteinExistence type="predicted"/>
<reference evidence="1" key="1">
    <citation type="journal article" date="2020" name="Stud. Mycol.">
        <title>101 Dothideomycetes genomes: a test case for predicting lifestyles and emergence of pathogens.</title>
        <authorList>
            <person name="Haridas S."/>
            <person name="Albert R."/>
            <person name="Binder M."/>
            <person name="Bloem J."/>
            <person name="Labutti K."/>
            <person name="Salamov A."/>
            <person name="Andreopoulos B."/>
            <person name="Baker S."/>
            <person name="Barry K."/>
            <person name="Bills G."/>
            <person name="Bluhm B."/>
            <person name="Cannon C."/>
            <person name="Castanera R."/>
            <person name="Culley D."/>
            <person name="Daum C."/>
            <person name="Ezra D."/>
            <person name="Gonzalez J."/>
            <person name="Henrissat B."/>
            <person name="Kuo A."/>
            <person name="Liang C."/>
            <person name="Lipzen A."/>
            <person name="Lutzoni F."/>
            <person name="Magnuson J."/>
            <person name="Mondo S."/>
            <person name="Nolan M."/>
            <person name="Ohm R."/>
            <person name="Pangilinan J."/>
            <person name="Park H.-J."/>
            <person name="Ramirez L."/>
            <person name="Alfaro M."/>
            <person name="Sun H."/>
            <person name="Tritt A."/>
            <person name="Yoshinaga Y."/>
            <person name="Zwiers L.-H."/>
            <person name="Turgeon B."/>
            <person name="Goodwin S."/>
            <person name="Spatafora J."/>
            <person name="Crous P."/>
            <person name="Grigoriev I."/>
        </authorList>
    </citation>
    <scope>NUCLEOTIDE SEQUENCE</scope>
    <source>
        <strain evidence="1">CBS 627.86</strain>
    </source>
</reference>
<dbReference type="EMBL" id="ML977318">
    <property type="protein sequence ID" value="KAF2117857.1"/>
    <property type="molecule type" value="Genomic_DNA"/>
</dbReference>
<gene>
    <name evidence="1" type="ORF">BDV96DRAFT_597725</name>
</gene>
<accession>A0A6A5ZGH8</accession>
<organism evidence="1 2">
    <name type="scientific">Lophiotrema nucula</name>
    <dbReference type="NCBI Taxonomy" id="690887"/>
    <lineage>
        <taxon>Eukaryota</taxon>
        <taxon>Fungi</taxon>
        <taxon>Dikarya</taxon>
        <taxon>Ascomycota</taxon>
        <taxon>Pezizomycotina</taxon>
        <taxon>Dothideomycetes</taxon>
        <taxon>Pleosporomycetidae</taxon>
        <taxon>Pleosporales</taxon>
        <taxon>Lophiotremataceae</taxon>
        <taxon>Lophiotrema</taxon>
    </lineage>
</organism>
<sequence length="153" mass="18434">MAYPSGHGREAVYSRSYAPTNNMPRYDYSSPQYLSGPRVLYPDPSHIVATLRRHYHLLLATPPLHPSNYRMIRDGGWDHKHDFMRSYRIPFTEGYDEANELLDRFREFDDQERYEYEQAVKDRERYYSDCRDRCGELDEAYEHRADYGRGRHR</sequence>
<keyword evidence="2" id="KW-1185">Reference proteome</keyword>
<name>A0A6A5ZGH8_9PLEO</name>